<protein>
    <recommendedName>
        <fullName evidence="3">Jacalin-type lectin domain-containing protein</fullName>
    </recommendedName>
</protein>
<proteinExistence type="predicted"/>
<dbReference type="EMBL" id="MCOG01000520">
    <property type="protein sequence ID" value="ORY00649.1"/>
    <property type="molecule type" value="Genomic_DNA"/>
</dbReference>
<sequence length="130" mass="14062">MEEILKLMQLHSNYFKPNLLTLKIDYKLLENFHTSDSFGGSGGQGFSFLDKITSERLPLSVTISSGDRIDRVGFTYEGIGPVVTGGNVVSGGKTSNASMTFNVPVGYAITGFIGAADDEIDRLGCIYQKL</sequence>
<reference evidence="1 2" key="1">
    <citation type="submission" date="2016-08" db="EMBL/GenBank/DDBJ databases">
        <title>A Parts List for Fungal Cellulosomes Revealed by Comparative Genomics.</title>
        <authorList>
            <consortium name="DOE Joint Genome Institute"/>
            <person name="Haitjema C.H."/>
            <person name="Gilmore S.P."/>
            <person name="Henske J.K."/>
            <person name="Solomon K.V."/>
            <person name="De Groot R."/>
            <person name="Kuo A."/>
            <person name="Mondo S.J."/>
            <person name="Salamov A.A."/>
            <person name="Labutti K."/>
            <person name="Zhao Z."/>
            <person name="Chiniquy J."/>
            <person name="Barry K."/>
            <person name="Brewer H.M."/>
            <person name="Purvine S.O."/>
            <person name="Wright A.T."/>
            <person name="Boxma B."/>
            <person name="Van Alen T."/>
            <person name="Hackstein J.H."/>
            <person name="Baker S.E."/>
            <person name="Grigoriev I.V."/>
            <person name="O'Malley M.A."/>
        </authorList>
    </citation>
    <scope>NUCLEOTIDE SEQUENCE [LARGE SCALE GENOMIC DNA]</scope>
    <source>
        <strain evidence="1 2">G1</strain>
    </source>
</reference>
<dbReference type="InterPro" id="IPR036404">
    <property type="entry name" value="Jacalin-like_lectin_dom_sf"/>
</dbReference>
<keyword evidence="2" id="KW-1185">Reference proteome</keyword>
<gene>
    <name evidence="1" type="ORF">LY90DRAFT_519800</name>
</gene>
<dbReference type="STRING" id="1754190.A0A1Y1YRQ8"/>
<dbReference type="AlphaFoldDB" id="A0A1Y1YRQ8"/>
<organism evidence="1 2">
    <name type="scientific">Neocallimastix californiae</name>
    <dbReference type="NCBI Taxonomy" id="1754190"/>
    <lineage>
        <taxon>Eukaryota</taxon>
        <taxon>Fungi</taxon>
        <taxon>Fungi incertae sedis</taxon>
        <taxon>Chytridiomycota</taxon>
        <taxon>Chytridiomycota incertae sedis</taxon>
        <taxon>Neocallimastigomycetes</taxon>
        <taxon>Neocallimastigales</taxon>
        <taxon>Neocallimastigaceae</taxon>
        <taxon>Neocallimastix</taxon>
    </lineage>
</organism>
<comment type="caution">
    <text evidence="1">The sequence shown here is derived from an EMBL/GenBank/DDBJ whole genome shotgun (WGS) entry which is preliminary data.</text>
</comment>
<dbReference type="SUPFAM" id="SSF51101">
    <property type="entry name" value="Mannose-binding lectins"/>
    <property type="match status" value="1"/>
</dbReference>
<evidence type="ECO:0008006" key="3">
    <source>
        <dbReference type="Google" id="ProtNLM"/>
    </source>
</evidence>
<accession>A0A1Y1YRQ8</accession>
<evidence type="ECO:0000313" key="2">
    <source>
        <dbReference type="Proteomes" id="UP000193920"/>
    </source>
</evidence>
<evidence type="ECO:0000313" key="1">
    <source>
        <dbReference type="EMBL" id="ORY00649.1"/>
    </source>
</evidence>
<dbReference type="OrthoDB" id="40902at2759"/>
<dbReference type="Proteomes" id="UP000193920">
    <property type="component" value="Unassembled WGS sequence"/>
</dbReference>
<name>A0A1Y1YRQ8_9FUNG</name>
<dbReference type="Gene3D" id="2.100.10.30">
    <property type="entry name" value="Jacalin-like lectin domain"/>
    <property type="match status" value="1"/>
</dbReference>